<accession>A0A382TEF5</accession>
<organism evidence="2">
    <name type="scientific">marine metagenome</name>
    <dbReference type="NCBI Taxonomy" id="408172"/>
    <lineage>
        <taxon>unclassified sequences</taxon>
        <taxon>metagenomes</taxon>
        <taxon>ecological metagenomes</taxon>
    </lineage>
</organism>
<name>A0A382TEF5_9ZZZZ</name>
<reference evidence="2" key="1">
    <citation type="submission" date="2018-05" db="EMBL/GenBank/DDBJ databases">
        <authorList>
            <person name="Lanie J.A."/>
            <person name="Ng W.-L."/>
            <person name="Kazmierczak K.M."/>
            <person name="Andrzejewski T.M."/>
            <person name="Davidsen T.M."/>
            <person name="Wayne K.J."/>
            <person name="Tettelin H."/>
            <person name="Glass J.I."/>
            <person name="Rusch D."/>
            <person name="Podicherti R."/>
            <person name="Tsui H.-C.T."/>
            <person name="Winkler M.E."/>
        </authorList>
    </citation>
    <scope>NUCLEOTIDE SEQUENCE</scope>
</reference>
<protein>
    <submittedName>
        <fullName evidence="2">Uncharacterized protein</fullName>
    </submittedName>
</protein>
<gene>
    <name evidence="2" type="ORF">METZ01_LOCUS373348</name>
</gene>
<dbReference type="EMBL" id="UINC01136000">
    <property type="protein sequence ID" value="SVD20494.1"/>
    <property type="molecule type" value="Genomic_DNA"/>
</dbReference>
<sequence length="85" mass="9552">MFKLFKWLSKFLDSLTEFDRQMAEEGYIIHYPPPGAGSLGGMFITYVGKPNKPNSAKKKPRGKSTYINTRRHDRAGTISESNPGS</sequence>
<evidence type="ECO:0000256" key="1">
    <source>
        <dbReference type="SAM" id="MobiDB-lite"/>
    </source>
</evidence>
<feature type="region of interest" description="Disordered" evidence="1">
    <location>
        <begin position="50"/>
        <end position="85"/>
    </location>
</feature>
<evidence type="ECO:0000313" key="2">
    <source>
        <dbReference type="EMBL" id="SVD20494.1"/>
    </source>
</evidence>
<proteinExistence type="predicted"/>
<dbReference type="AlphaFoldDB" id="A0A382TEF5"/>